<keyword evidence="2" id="KW-1185">Reference proteome</keyword>
<protein>
    <submittedName>
        <fullName evidence="1">Uncharacterized protein</fullName>
    </submittedName>
</protein>
<evidence type="ECO:0000313" key="1">
    <source>
        <dbReference type="EMBL" id="VDO75695.1"/>
    </source>
</evidence>
<organism evidence="1 2">
    <name type="scientific">Schistosoma margrebowiei</name>
    <dbReference type="NCBI Taxonomy" id="48269"/>
    <lineage>
        <taxon>Eukaryota</taxon>
        <taxon>Metazoa</taxon>
        <taxon>Spiralia</taxon>
        <taxon>Lophotrochozoa</taxon>
        <taxon>Platyhelminthes</taxon>
        <taxon>Trematoda</taxon>
        <taxon>Digenea</taxon>
        <taxon>Strigeidida</taxon>
        <taxon>Schistosomatoidea</taxon>
        <taxon>Schistosomatidae</taxon>
        <taxon>Schistosoma</taxon>
    </lineage>
</organism>
<proteinExistence type="predicted"/>
<gene>
    <name evidence="1" type="ORF">SMRZ_LOCUS7317</name>
</gene>
<sequence length="105" mass="12610">MGDKQCNILSLPKIYQRSNKMISDTIIRTNIRQLLHSGDKSKVLLIDREWWLPAIWRAYFTNPVIKCYRGNTLNITNWVSKFFRCWVENWGGWRADEIQRHGRKN</sequence>
<dbReference type="AlphaFoldDB" id="A0A3P8BSP1"/>
<dbReference type="Proteomes" id="UP000277204">
    <property type="component" value="Unassembled WGS sequence"/>
</dbReference>
<accession>A0A3P8BSP1</accession>
<evidence type="ECO:0000313" key="2">
    <source>
        <dbReference type="Proteomes" id="UP000277204"/>
    </source>
</evidence>
<reference evidence="1 2" key="1">
    <citation type="submission" date="2018-11" db="EMBL/GenBank/DDBJ databases">
        <authorList>
            <consortium name="Pathogen Informatics"/>
        </authorList>
    </citation>
    <scope>NUCLEOTIDE SEQUENCE [LARGE SCALE GENOMIC DNA]</scope>
    <source>
        <strain evidence="1 2">Zambia</strain>
    </source>
</reference>
<name>A0A3P8BSP1_9TREM</name>
<dbReference type="EMBL" id="UZAI01002925">
    <property type="protein sequence ID" value="VDO75695.1"/>
    <property type="molecule type" value="Genomic_DNA"/>
</dbReference>